<keyword evidence="1" id="KW-0812">Transmembrane</keyword>
<evidence type="ECO:0000256" key="1">
    <source>
        <dbReference type="SAM" id="Phobius"/>
    </source>
</evidence>
<accession>A0ABX2XKG3</accession>
<feature type="transmembrane region" description="Helical" evidence="1">
    <location>
        <begin position="6"/>
        <end position="25"/>
    </location>
</feature>
<comment type="caution">
    <text evidence="2">The sequence shown here is derived from an EMBL/GenBank/DDBJ whole genome shotgun (WGS) entry which is preliminary data.</text>
</comment>
<dbReference type="Proteomes" id="UP000093343">
    <property type="component" value="Unassembled WGS sequence"/>
</dbReference>
<keyword evidence="1" id="KW-0472">Membrane</keyword>
<dbReference type="RefSeq" id="WP_065449301.1">
    <property type="nucleotide sequence ID" value="NZ_LVEN01000013.1"/>
</dbReference>
<evidence type="ECO:0000313" key="3">
    <source>
        <dbReference type="Proteomes" id="UP000093343"/>
    </source>
</evidence>
<sequence length="200" mass="23380">MRIVFIVIGVVVLAIIIFGIYRYIVVNIQNNRINKVRLSRIEPIFEKLRNQEEVTQEKVLPFASNILTRETTFQLLKQYNKVELFPQSYNSIEKGAESSLANWLEFPTELDACPDEMELEEKVTIDFDGNNVYYYVFKFRTNEPHWASKDGWMLGVVGPYFDDSQPYDFTSTFSRLTSKLDEISALEEAKWVHENIAMAR</sequence>
<keyword evidence="1" id="KW-1133">Transmembrane helix</keyword>
<keyword evidence="3" id="KW-1185">Reference proteome</keyword>
<dbReference type="EMBL" id="LVEN01000013">
    <property type="protein sequence ID" value="OCB75701.1"/>
    <property type="molecule type" value="Genomic_DNA"/>
</dbReference>
<organism evidence="2 3">
    <name type="scientific">Flavobacterium piscis</name>
    <dbReference type="NCBI Taxonomy" id="1114874"/>
    <lineage>
        <taxon>Bacteria</taxon>
        <taxon>Pseudomonadati</taxon>
        <taxon>Bacteroidota</taxon>
        <taxon>Flavobacteriia</taxon>
        <taxon>Flavobacteriales</taxon>
        <taxon>Flavobacteriaceae</taxon>
        <taxon>Flavobacterium</taxon>
    </lineage>
</organism>
<evidence type="ECO:0000313" key="2">
    <source>
        <dbReference type="EMBL" id="OCB75701.1"/>
    </source>
</evidence>
<gene>
    <name evidence="2" type="ORF">FLP_09580</name>
</gene>
<proteinExistence type="predicted"/>
<name>A0ABX2XKG3_9FLAO</name>
<protein>
    <submittedName>
        <fullName evidence="2">Uncharacterized protein</fullName>
    </submittedName>
</protein>
<reference evidence="3" key="1">
    <citation type="submission" date="2016-03" db="EMBL/GenBank/DDBJ databases">
        <title>Draft genome sequence of Paenibacillus glacialis DSM 22343.</title>
        <authorList>
            <person name="Shin S.-K."/>
            <person name="Yi H."/>
        </authorList>
    </citation>
    <scope>NUCLEOTIDE SEQUENCE [LARGE SCALE GENOMIC DNA]</scope>
    <source>
        <strain evidence="3">CCUG 60099</strain>
    </source>
</reference>